<feature type="compositionally biased region" description="Gly residues" evidence="1">
    <location>
        <begin position="309"/>
        <end position="325"/>
    </location>
</feature>
<dbReference type="EMBL" id="PVNH01000003">
    <property type="protein sequence ID" value="PRX49062.1"/>
    <property type="molecule type" value="Genomic_DNA"/>
</dbReference>
<feature type="compositionally biased region" description="Low complexity" evidence="1">
    <location>
        <begin position="374"/>
        <end position="387"/>
    </location>
</feature>
<dbReference type="InterPro" id="IPR038332">
    <property type="entry name" value="PPE_sf"/>
</dbReference>
<dbReference type="Gene3D" id="1.20.1260.20">
    <property type="entry name" value="PPE superfamily"/>
    <property type="match status" value="1"/>
</dbReference>
<evidence type="ECO:0000256" key="1">
    <source>
        <dbReference type="SAM" id="MobiDB-lite"/>
    </source>
</evidence>
<feature type="compositionally biased region" description="Gly residues" evidence="1">
    <location>
        <begin position="363"/>
        <end position="373"/>
    </location>
</feature>
<feature type="region of interest" description="Disordered" evidence="1">
    <location>
        <begin position="206"/>
        <end position="442"/>
    </location>
</feature>
<feature type="compositionally biased region" description="Low complexity" evidence="1">
    <location>
        <begin position="245"/>
        <end position="260"/>
    </location>
</feature>
<proteinExistence type="predicted"/>
<organism evidence="2 3">
    <name type="scientific">Prauserella shujinwangii</name>
    <dbReference type="NCBI Taxonomy" id="1453103"/>
    <lineage>
        <taxon>Bacteria</taxon>
        <taxon>Bacillati</taxon>
        <taxon>Actinomycetota</taxon>
        <taxon>Actinomycetes</taxon>
        <taxon>Pseudonocardiales</taxon>
        <taxon>Pseudonocardiaceae</taxon>
        <taxon>Prauserella</taxon>
    </lineage>
</organism>
<feature type="compositionally biased region" description="Gly residues" evidence="1">
    <location>
        <begin position="388"/>
        <end position="404"/>
    </location>
</feature>
<comment type="caution">
    <text evidence="2">The sequence shown here is derived from an EMBL/GenBank/DDBJ whole genome shotgun (WGS) entry which is preliminary data.</text>
</comment>
<evidence type="ECO:0008006" key="4">
    <source>
        <dbReference type="Google" id="ProtNLM"/>
    </source>
</evidence>
<evidence type="ECO:0000313" key="2">
    <source>
        <dbReference type="EMBL" id="PRX49062.1"/>
    </source>
</evidence>
<sequence>MTLFMSGEDIYRNFKSGRGTEPLQAIAKELARLNETYRERAQSIKAIQDRMSAAWTGDAGAAASEGAGPLMLALEESAGNMDRTTGATMDQSAAWHDAANSVEPVPPMPEKPNPWTTGLKAAIPVAGPFMAADDIDSYQEGAAAHQRAAQHNVDVMNSYANRTSGNSDFPRTYGVLEPGGASISVTSSTPSAISGDTSAVPEATGASRYAGVPQTNVATGGPVGTGPHVGPATGAVPGGGPVNPGPVVSSGPNAGGAPQVPAGPPPASTSTTGTAGGMVTPGGGGQTSNSGRNVPSRTGFAKPTPATGTRGGSGGSGPRVGGLGERAGSRLYGQGGGTAGGRGAGGEGAGGRAAGESPRGLAGARGSGAGLPGGAAAADSAATRGAAGARGAGGMAPVGAGAGRGRGDEDEEHQRPTYLQENDPDAVFIGELDKTTPPVIGE</sequence>
<accession>A0A2T0LYD0</accession>
<protein>
    <recommendedName>
        <fullName evidence="4">PPE family protein</fullName>
    </recommendedName>
</protein>
<keyword evidence="3" id="KW-1185">Reference proteome</keyword>
<feature type="compositionally biased region" description="Low complexity" evidence="1">
    <location>
        <begin position="217"/>
        <end position="235"/>
    </location>
</feature>
<reference evidence="2 3" key="1">
    <citation type="submission" date="2018-03" db="EMBL/GenBank/DDBJ databases">
        <title>Genomic Encyclopedia of Type Strains, Phase III (KMG-III): the genomes of soil and plant-associated and newly described type strains.</title>
        <authorList>
            <person name="Whitman W."/>
        </authorList>
    </citation>
    <scope>NUCLEOTIDE SEQUENCE [LARGE SCALE GENOMIC DNA]</scope>
    <source>
        <strain evidence="2 3">CGMCC 4.7125</strain>
    </source>
</reference>
<dbReference type="AlphaFoldDB" id="A0A2T0LYD0"/>
<evidence type="ECO:0000313" key="3">
    <source>
        <dbReference type="Proteomes" id="UP000238362"/>
    </source>
</evidence>
<gene>
    <name evidence="2" type="ORF">B0I33_10395</name>
</gene>
<dbReference type="Proteomes" id="UP000238362">
    <property type="component" value="Unassembled WGS sequence"/>
</dbReference>
<feature type="compositionally biased region" description="Gly residues" evidence="1">
    <location>
        <begin position="333"/>
        <end position="353"/>
    </location>
</feature>
<feature type="compositionally biased region" description="Gly residues" evidence="1">
    <location>
        <begin position="274"/>
        <end position="286"/>
    </location>
</feature>
<dbReference type="RefSeq" id="WP_245900557.1">
    <property type="nucleotide sequence ID" value="NZ_PVNH01000003.1"/>
</dbReference>
<name>A0A2T0LYD0_9PSEU</name>